<name>A0ACB7XLP2_9ERIC</name>
<dbReference type="Proteomes" id="UP000828048">
    <property type="component" value="Chromosome 10"/>
</dbReference>
<proteinExistence type="predicted"/>
<dbReference type="EMBL" id="CM037160">
    <property type="protein sequence ID" value="KAH7841703.1"/>
    <property type="molecule type" value="Genomic_DNA"/>
</dbReference>
<accession>A0ACB7XLP2</accession>
<gene>
    <name evidence="1" type="ORF">Vadar_033203</name>
</gene>
<sequence length="101" mass="11596">MWLAGGRRLIYSSLVALLMIFVFFNCSAGAIRTYPQNRASKHRELITHQTMKNPNKNQNDLFQKYFNGRASDLSTETNSTQNGFQESMRRIPSCPDALHNK</sequence>
<evidence type="ECO:0000313" key="2">
    <source>
        <dbReference type="Proteomes" id="UP000828048"/>
    </source>
</evidence>
<comment type="caution">
    <text evidence="1">The sequence shown here is derived from an EMBL/GenBank/DDBJ whole genome shotgun (WGS) entry which is preliminary data.</text>
</comment>
<keyword evidence="2" id="KW-1185">Reference proteome</keyword>
<organism evidence="1 2">
    <name type="scientific">Vaccinium darrowii</name>
    <dbReference type="NCBI Taxonomy" id="229202"/>
    <lineage>
        <taxon>Eukaryota</taxon>
        <taxon>Viridiplantae</taxon>
        <taxon>Streptophyta</taxon>
        <taxon>Embryophyta</taxon>
        <taxon>Tracheophyta</taxon>
        <taxon>Spermatophyta</taxon>
        <taxon>Magnoliopsida</taxon>
        <taxon>eudicotyledons</taxon>
        <taxon>Gunneridae</taxon>
        <taxon>Pentapetalae</taxon>
        <taxon>asterids</taxon>
        <taxon>Ericales</taxon>
        <taxon>Ericaceae</taxon>
        <taxon>Vaccinioideae</taxon>
        <taxon>Vaccinieae</taxon>
        <taxon>Vaccinium</taxon>
    </lineage>
</organism>
<evidence type="ECO:0000313" key="1">
    <source>
        <dbReference type="EMBL" id="KAH7841703.1"/>
    </source>
</evidence>
<protein>
    <submittedName>
        <fullName evidence="1">Uncharacterized protein</fullName>
    </submittedName>
</protein>
<reference evidence="1 2" key="1">
    <citation type="journal article" date="2021" name="Hortic Res">
        <title>High-quality reference genome and annotation aids understanding of berry development for evergreen blueberry (Vaccinium darrowii).</title>
        <authorList>
            <person name="Yu J."/>
            <person name="Hulse-Kemp A.M."/>
            <person name="Babiker E."/>
            <person name="Staton M."/>
        </authorList>
    </citation>
    <scope>NUCLEOTIDE SEQUENCE [LARGE SCALE GENOMIC DNA]</scope>
    <source>
        <strain evidence="2">cv. NJ 8807/NJ 8810</strain>
        <tissue evidence="1">Young leaf</tissue>
    </source>
</reference>